<proteinExistence type="predicted"/>
<evidence type="ECO:0000313" key="1">
    <source>
        <dbReference type="EMBL" id="MFC5985566.1"/>
    </source>
</evidence>
<gene>
    <name evidence="1" type="ORF">ACFPXP_03825</name>
</gene>
<evidence type="ECO:0000313" key="2">
    <source>
        <dbReference type="Proteomes" id="UP001596250"/>
    </source>
</evidence>
<dbReference type="Proteomes" id="UP001596250">
    <property type="component" value="Unassembled WGS sequence"/>
</dbReference>
<keyword evidence="2" id="KW-1185">Reference proteome</keyword>
<dbReference type="EMBL" id="JBHSQV010000027">
    <property type="protein sequence ID" value="MFC5985566.1"/>
    <property type="molecule type" value="Genomic_DNA"/>
</dbReference>
<name>A0ABW1IKH6_9BACL</name>
<sequence>MNSRASWRKVAIHAAVGGMLLSQTIAPFNVLSDPPKLYAAQTQVQETFTKVSEQPITSGAMLQQYVWNLKRSDEMVQVKANVVQIDLLNPYVKLDVMNGKNGQIAQKDTVLNMTKYSGAVAGVNGDYFNVSAEGSPLGCNRQVLLSRFR</sequence>
<accession>A0ABW1IKH6</accession>
<dbReference type="RefSeq" id="WP_379892525.1">
    <property type="nucleotide sequence ID" value="NZ_CBCSCT010000080.1"/>
</dbReference>
<protein>
    <submittedName>
        <fullName evidence="1">Uncharacterized protein</fullName>
    </submittedName>
</protein>
<organism evidence="1 2">
    <name type="scientific">Marinicrinis lubricantis</name>
    <dbReference type="NCBI Taxonomy" id="2086470"/>
    <lineage>
        <taxon>Bacteria</taxon>
        <taxon>Bacillati</taxon>
        <taxon>Bacillota</taxon>
        <taxon>Bacilli</taxon>
        <taxon>Bacillales</taxon>
        <taxon>Paenibacillaceae</taxon>
    </lineage>
</organism>
<comment type="caution">
    <text evidence="1">The sequence shown here is derived from an EMBL/GenBank/DDBJ whole genome shotgun (WGS) entry which is preliminary data.</text>
</comment>
<reference evidence="2" key="1">
    <citation type="journal article" date="2019" name="Int. J. Syst. Evol. Microbiol.">
        <title>The Global Catalogue of Microorganisms (GCM) 10K type strain sequencing project: providing services to taxonomists for standard genome sequencing and annotation.</title>
        <authorList>
            <consortium name="The Broad Institute Genomics Platform"/>
            <consortium name="The Broad Institute Genome Sequencing Center for Infectious Disease"/>
            <person name="Wu L."/>
            <person name="Ma J."/>
        </authorList>
    </citation>
    <scope>NUCLEOTIDE SEQUENCE [LARGE SCALE GENOMIC DNA]</scope>
    <source>
        <strain evidence="2">CCM 8749</strain>
    </source>
</reference>